<gene>
    <name evidence="2" type="ORF">HK099_004114</name>
</gene>
<organism evidence="2 3">
    <name type="scientific">Clydaea vesicula</name>
    <dbReference type="NCBI Taxonomy" id="447962"/>
    <lineage>
        <taxon>Eukaryota</taxon>
        <taxon>Fungi</taxon>
        <taxon>Fungi incertae sedis</taxon>
        <taxon>Chytridiomycota</taxon>
        <taxon>Chytridiomycota incertae sedis</taxon>
        <taxon>Chytridiomycetes</taxon>
        <taxon>Lobulomycetales</taxon>
        <taxon>Lobulomycetaceae</taxon>
        <taxon>Clydaea</taxon>
    </lineage>
</organism>
<dbReference type="AlphaFoldDB" id="A0AAD5U0N5"/>
<sequence>MIIEEQRFQNPNDHSPPKIKRHIMKPDHRRDARVKLVIKDEIRRFEEEREELDEMDELDFINNEDVEKNINDNLSNSTKVKAKEQ</sequence>
<proteinExistence type="predicted"/>
<accession>A0AAD5U0N5</accession>
<dbReference type="EMBL" id="JADGJW010000282">
    <property type="protein sequence ID" value="KAJ3220665.1"/>
    <property type="molecule type" value="Genomic_DNA"/>
</dbReference>
<feature type="region of interest" description="Disordered" evidence="1">
    <location>
        <begin position="1"/>
        <end position="21"/>
    </location>
</feature>
<keyword evidence="3" id="KW-1185">Reference proteome</keyword>
<reference evidence="2" key="1">
    <citation type="submission" date="2020-05" db="EMBL/GenBank/DDBJ databases">
        <title>Phylogenomic resolution of chytrid fungi.</title>
        <authorList>
            <person name="Stajich J.E."/>
            <person name="Amses K."/>
            <person name="Simmons R."/>
            <person name="Seto K."/>
            <person name="Myers J."/>
            <person name="Bonds A."/>
            <person name="Quandt C.A."/>
            <person name="Barry K."/>
            <person name="Liu P."/>
            <person name="Grigoriev I."/>
            <person name="Longcore J.E."/>
            <person name="James T.Y."/>
        </authorList>
    </citation>
    <scope>NUCLEOTIDE SEQUENCE</scope>
    <source>
        <strain evidence="2">JEL0476</strain>
    </source>
</reference>
<name>A0AAD5U0N5_9FUNG</name>
<evidence type="ECO:0000313" key="3">
    <source>
        <dbReference type="Proteomes" id="UP001211065"/>
    </source>
</evidence>
<comment type="caution">
    <text evidence="2">The sequence shown here is derived from an EMBL/GenBank/DDBJ whole genome shotgun (WGS) entry which is preliminary data.</text>
</comment>
<evidence type="ECO:0000256" key="1">
    <source>
        <dbReference type="SAM" id="MobiDB-lite"/>
    </source>
</evidence>
<evidence type="ECO:0000313" key="2">
    <source>
        <dbReference type="EMBL" id="KAJ3220665.1"/>
    </source>
</evidence>
<protein>
    <submittedName>
        <fullName evidence="2">Uncharacterized protein</fullName>
    </submittedName>
</protein>
<dbReference type="Proteomes" id="UP001211065">
    <property type="component" value="Unassembled WGS sequence"/>
</dbReference>